<feature type="compositionally biased region" description="Low complexity" evidence="3">
    <location>
        <begin position="436"/>
        <end position="447"/>
    </location>
</feature>
<keyword evidence="2" id="KW-0175">Coiled coil</keyword>
<accession>A0A0D2FJA8</accession>
<feature type="compositionally biased region" description="Basic residues" evidence="3">
    <location>
        <begin position="107"/>
        <end position="117"/>
    </location>
</feature>
<feature type="domain" description="Chromo" evidence="4">
    <location>
        <begin position="50"/>
        <end position="114"/>
    </location>
</feature>
<dbReference type="Proteomes" id="UP000054266">
    <property type="component" value="Unassembled WGS sequence"/>
</dbReference>
<dbReference type="HOGENOM" id="CLU_006112_0_0_1"/>
<organism evidence="5 6">
    <name type="scientific">Phialophora macrospora</name>
    <dbReference type="NCBI Taxonomy" id="1851006"/>
    <lineage>
        <taxon>Eukaryota</taxon>
        <taxon>Fungi</taxon>
        <taxon>Dikarya</taxon>
        <taxon>Ascomycota</taxon>
        <taxon>Pezizomycotina</taxon>
        <taxon>Eurotiomycetes</taxon>
        <taxon>Chaetothyriomycetidae</taxon>
        <taxon>Chaetothyriales</taxon>
        <taxon>Herpotrichiellaceae</taxon>
        <taxon>Phialophora</taxon>
    </lineage>
</organism>
<dbReference type="InterPro" id="IPR038609">
    <property type="entry name" value="HDA1_su2/3_sf"/>
</dbReference>
<evidence type="ECO:0000256" key="2">
    <source>
        <dbReference type="SAM" id="Coils"/>
    </source>
</evidence>
<keyword evidence="6" id="KW-1185">Reference proteome</keyword>
<dbReference type="SUPFAM" id="SSF54160">
    <property type="entry name" value="Chromo domain-like"/>
    <property type="match status" value="1"/>
</dbReference>
<evidence type="ECO:0000259" key="4">
    <source>
        <dbReference type="PROSITE" id="PS50013"/>
    </source>
</evidence>
<evidence type="ECO:0000256" key="1">
    <source>
        <dbReference type="ARBA" id="ARBA00011353"/>
    </source>
</evidence>
<feature type="compositionally biased region" description="Polar residues" evidence="3">
    <location>
        <begin position="322"/>
        <end position="333"/>
    </location>
</feature>
<feature type="region of interest" description="Disordered" evidence="3">
    <location>
        <begin position="422"/>
        <end position="452"/>
    </location>
</feature>
<dbReference type="STRING" id="5601.A0A0D2FJA8"/>
<dbReference type="Pfam" id="PF11496">
    <property type="entry name" value="HDA2-3"/>
    <property type="match status" value="1"/>
</dbReference>
<dbReference type="Gene3D" id="3.40.50.12360">
    <property type="match status" value="1"/>
</dbReference>
<feature type="compositionally biased region" description="Polar residues" evidence="3">
    <location>
        <begin position="172"/>
        <end position="187"/>
    </location>
</feature>
<feature type="region of interest" description="Disordered" evidence="3">
    <location>
        <begin position="1087"/>
        <end position="1150"/>
    </location>
</feature>
<dbReference type="AlphaFoldDB" id="A0A0D2FJA8"/>
<sequence>MTNSVPQTRGIAEYKHPRRKSAVYSPWRDVPWDEQKALGGEFEKAGEGCWPVEKILQERTYRRGHSRRTEYLVLWKRHPETQELWAPQWVWEEIDSRVIEDWEAEKRTKRKRGRGRLSRGSVAERPAKRSAKANRVLSNSPTESERQSEEPEPATGTVPDASAAGEEKRTLEPSSSSLAVAEAQQDSLQPADLSVDVLQATIHLDDYESLHSSQLQNSTKNINDEASPTSREPLIRGQPDTLGVPGRSVSAGSEYVPSTPYAPVDPVEETSLPQTSTQRLVGSWSPPDDSTPQSPSQLSAVISPVDPPVGTLAEDDLRGESARSTIRSENSPYHSADGTPARGTPPLYSFDSPGSPSVSSNSSFQEHPLVDRIESDALRIKNAMDINSITKTAEPPIVPTMAPQSAAYDMALGGSALPIQDSIEDEEPSSNGELPSSNSKTSSSQQSIENERDVSQLAGLVQPSLPILGPNEYVFTLPCEGKVQSTYIDIIKAKEKSIKKFLSRRESIGSANGSPNRTHELNEMGEMIQRLHDTVTHMDLGLPGFLTQYSSNLKEHAAYANYAGTKFLFLGYLVDFLHLVGVSIVVVSREGQIQDLLEQYLKMKQVVVRRQDRIARSKSPAPDRLNTDFSVELVSTWSTHEIDLRSKPCLMIAFDASFDAQDPQVARIRAQFQRPPRLMPVLHLLVANSSEHVDRCLPKSLPSPMRLKALVRYTYSALSNLGGKPFVIQLDSDVPEGRPMDFSDLQKGVRKSPERKIAEIARVVGKAAVSPDFGAVFTLETPLLELTELEETPSRKPSRATTRPETPGDSAARSRTPGSRADTPSGRKRLLDVDGVLPALNKRQRITPLRDSLDLGSSSQEPSNKHTQLEEQVRKLQADLAAEQQARRTVEQDRDRVKEQLTEWQRDHAALQQRYEQRMTKSHELDREKAKLLKTIENNKLRHERTLEENTALKQKNTELQNEVTALREEIKAGGGDAAALEAAREEARTLLTKNTLLEKSLENTRKDFEFTRSQYQNASNRAAELASQVGVFEKAMAHLSKEASDEKRRLKHINFEAATNQHLDKIEQTELERRSRDVLLKKVEEENRQLKRSRGVQTRGSSVQPPGSPGLEGHSGRGTRSRQGSPAPGLFPSSHVRAIDRGSLLRNER</sequence>
<dbReference type="EMBL" id="KN846958">
    <property type="protein sequence ID" value="KIW68188.1"/>
    <property type="molecule type" value="Genomic_DNA"/>
</dbReference>
<feature type="compositionally biased region" description="Polar residues" evidence="3">
    <location>
        <begin position="271"/>
        <end position="280"/>
    </location>
</feature>
<dbReference type="GO" id="GO:0006338">
    <property type="term" value="P:chromatin remodeling"/>
    <property type="evidence" value="ECO:0007669"/>
    <property type="project" value="UniProtKB-ARBA"/>
</dbReference>
<reference evidence="5 6" key="1">
    <citation type="submission" date="2015-01" db="EMBL/GenBank/DDBJ databases">
        <title>The Genome Sequence of Capronia semiimmersa CBS27337.</title>
        <authorList>
            <consortium name="The Broad Institute Genomics Platform"/>
            <person name="Cuomo C."/>
            <person name="de Hoog S."/>
            <person name="Gorbushina A."/>
            <person name="Stielow B."/>
            <person name="Teixiera M."/>
            <person name="Abouelleil A."/>
            <person name="Chapman S.B."/>
            <person name="Priest M."/>
            <person name="Young S.K."/>
            <person name="Wortman J."/>
            <person name="Nusbaum C."/>
            <person name="Birren B."/>
        </authorList>
    </citation>
    <scope>NUCLEOTIDE SEQUENCE [LARGE SCALE GENOMIC DNA]</scope>
    <source>
        <strain evidence="5 6">CBS 27337</strain>
    </source>
</reference>
<name>A0A0D2FJA8_9EURO</name>
<protein>
    <recommendedName>
        <fullName evidence="4">Chromo domain-containing protein</fullName>
    </recommendedName>
</protein>
<feature type="region of interest" description="Disordered" evidence="3">
    <location>
        <begin position="106"/>
        <end position="187"/>
    </location>
</feature>
<feature type="compositionally biased region" description="Polar residues" evidence="3">
    <location>
        <begin position="1096"/>
        <end position="1106"/>
    </location>
</feature>
<dbReference type="InterPro" id="IPR021006">
    <property type="entry name" value="Hda2/3"/>
</dbReference>
<evidence type="ECO:0000256" key="3">
    <source>
        <dbReference type="SAM" id="MobiDB-lite"/>
    </source>
</evidence>
<feature type="region of interest" description="Disordered" evidence="3">
    <location>
        <begin position="211"/>
        <end position="346"/>
    </location>
</feature>
<proteinExistence type="predicted"/>
<dbReference type="GO" id="GO:0070823">
    <property type="term" value="C:HDA1 complex"/>
    <property type="evidence" value="ECO:0007669"/>
    <property type="project" value="InterPro"/>
</dbReference>
<dbReference type="Gene3D" id="2.40.50.40">
    <property type="match status" value="1"/>
</dbReference>
<comment type="subunit">
    <text evidence="1">Component of the NuA4 histone acetyltransferase complex.</text>
</comment>
<gene>
    <name evidence="5" type="ORF">PV04_04149</name>
</gene>
<evidence type="ECO:0000313" key="6">
    <source>
        <dbReference type="Proteomes" id="UP000054266"/>
    </source>
</evidence>
<dbReference type="InterPro" id="IPR016197">
    <property type="entry name" value="Chromo-like_dom_sf"/>
</dbReference>
<feature type="coiled-coil region" evidence="2">
    <location>
        <begin position="943"/>
        <end position="1022"/>
    </location>
</feature>
<dbReference type="PROSITE" id="PS50013">
    <property type="entry name" value="CHROMO_2"/>
    <property type="match status" value="1"/>
</dbReference>
<feature type="region of interest" description="Disordered" evidence="3">
    <location>
        <begin position="788"/>
        <end position="870"/>
    </location>
</feature>
<evidence type="ECO:0000313" key="5">
    <source>
        <dbReference type="EMBL" id="KIW68188.1"/>
    </source>
</evidence>
<dbReference type="InterPro" id="IPR000953">
    <property type="entry name" value="Chromo/chromo_shadow_dom"/>
</dbReference>
<feature type="region of interest" description="Disordered" evidence="3">
    <location>
        <begin position="1"/>
        <end position="20"/>
    </location>
</feature>
<feature type="compositionally biased region" description="Low complexity" evidence="3">
    <location>
        <begin position="283"/>
        <end position="299"/>
    </location>
</feature>
<feature type="compositionally biased region" description="Polar residues" evidence="3">
    <location>
        <begin position="211"/>
        <end position="230"/>
    </location>
</feature>